<comment type="caution">
    <text evidence="2">The sequence shown here is derived from an EMBL/GenBank/DDBJ whole genome shotgun (WGS) entry which is preliminary data.</text>
</comment>
<evidence type="ECO:0000313" key="3">
    <source>
        <dbReference type="Proteomes" id="UP000070063"/>
    </source>
</evidence>
<keyword evidence="1" id="KW-0472">Membrane</keyword>
<organism evidence="2 3">
    <name type="scientific">Staphylococcus lugdunensis</name>
    <dbReference type="NCBI Taxonomy" id="28035"/>
    <lineage>
        <taxon>Bacteria</taxon>
        <taxon>Bacillati</taxon>
        <taxon>Bacillota</taxon>
        <taxon>Bacilli</taxon>
        <taxon>Bacillales</taxon>
        <taxon>Staphylococcaceae</taxon>
        <taxon>Staphylococcus</taxon>
    </lineage>
</organism>
<feature type="transmembrane region" description="Helical" evidence="1">
    <location>
        <begin position="32"/>
        <end position="57"/>
    </location>
</feature>
<protein>
    <submittedName>
        <fullName evidence="2">Uncharacterized protein</fullName>
    </submittedName>
</protein>
<dbReference type="Proteomes" id="UP000070063">
    <property type="component" value="Unassembled WGS sequence"/>
</dbReference>
<gene>
    <name evidence="2" type="ORF">HMPREF3225_00426</name>
</gene>
<accession>A0ABD4EI91</accession>
<keyword evidence="1" id="KW-0812">Transmembrane</keyword>
<reference evidence="2 3" key="1">
    <citation type="submission" date="2016-01" db="EMBL/GenBank/DDBJ databases">
        <authorList>
            <person name="Mitreva M."/>
            <person name="Pepin K.H."/>
            <person name="Mihindukulasuriya K.A."/>
            <person name="Fulton R."/>
            <person name="Fronick C."/>
            <person name="O'Laughlin M."/>
            <person name="Miner T."/>
            <person name="Herter B."/>
            <person name="Rosa B.A."/>
            <person name="Cordes M."/>
            <person name="Tomlinson C."/>
            <person name="Wollam A."/>
            <person name="Palsikar V.B."/>
            <person name="Mardis E.R."/>
            <person name="Wilson R.K."/>
        </authorList>
    </citation>
    <scope>NUCLEOTIDE SEQUENCE [LARGE SCALE GENOMIC DNA]</scope>
    <source>
        <strain evidence="2 3">MJR7738</strain>
    </source>
</reference>
<sequence length="73" mass="8187">MAVLASVRITIFLNTFDSRTIKHIKAAPMVRLIVMGVSIILILITLNLVIGVVRGTIIHDVIYFFRKDVDIHA</sequence>
<evidence type="ECO:0000256" key="1">
    <source>
        <dbReference type="SAM" id="Phobius"/>
    </source>
</evidence>
<evidence type="ECO:0000313" key="2">
    <source>
        <dbReference type="EMBL" id="KXA39991.1"/>
    </source>
</evidence>
<dbReference type="EMBL" id="LRQI01000020">
    <property type="protein sequence ID" value="KXA39991.1"/>
    <property type="molecule type" value="Genomic_DNA"/>
</dbReference>
<keyword evidence="1" id="KW-1133">Transmembrane helix</keyword>
<dbReference type="AlphaFoldDB" id="A0ABD4EI91"/>
<proteinExistence type="predicted"/>
<name>A0ABD4EI91_STALU</name>